<dbReference type="EMBL" id="JBJHZX010000005">
    <property type="protein sequence ID" value="MFL0194901.1"/>
    <property type="molecule type" value="Genomic_DNA"/>
</dbReference>
<keyword evidence="3" id="KW-1185">Reference proteome</keyword>
<evidence type="ECO:0008006" key="4">
    <source>
        <dbReference type="Google" id="ProtNLM"/>
    </source>
</evidence>
<evidence type="ECO:0000256" key="1">
    <source>
        <dbReference type="SAM" id="MobiDB-lite"/>
    </source>
</evidence>
<feature type="region of interest" description="Disordered" evidence="1">
    <location>
        <begin position="107"/>
        <end position="153"/>
    </location>
</feature>
<dbReference type="Proteomes" id="UP001623660">
    <property type="component" value="Unassembled WGS sequence"/>
</dbReference>
<dbReference type="RefSeq" id="WP_406791022.1">
    <property type="nucleotide sequence ID" value="NZ_JBJHZX010000005.1"/>
</dbReference>
<name>A0ABW8SI53_9CLOT</name>
<gene>
    <name evidence="2" type="ORF">ACJDU8_04830</name>
</gene>
<feature type="compositionally biased region" description="Polar residues" evidence="1">
    <location>
        <begin position="130"/>
        <end position="143"/>
    </location>
</feature>
<evidence type="ECO:0000313" key="2">
    <source>
        <dbReference type="EMBL" id="MFL0194901.1"/>
    </source>
</evidence>
<proteinExistence type="predicted"/>
<sequence length="254" mass="28583">METNLNPQDENIYMEINPNPEDKNIPMKINLNPQDKNIQLKSMGSVTRQELIEREIIFDAPKKDVVLKVINILNEVEIKDINVATGTILVSGYLNSCIMYTTMKRPQAENNNNQNNNENSNNSQGHGYISMQNNNSSDNTTANKNKKEQAKPSCGVVDNSVALDGVIRHTTVSIPFKSFISDPQVQEQDICSVTSSSILNNLKSITTNPIYEEEDDEESTISIMRGEEEQKFIKGIVNKTLIELTVDIKRYAEN</sequence>
<protein>
    <recommendedName>
        <fullName evidence="4">SipL SPOCS domain-containing protein</fullName>
    </recommendedName>
</protein>
<accession>A0ABW8SI53</accession>
<evidence type="ECO:0000313" key="3">
    <source>
        <dbReference type="Proteomes" id="UP001623660"/>
    </source>
</evidence>
<organism evidence="2 3">
    <name type="scientific">Candidatus Clostridium eludens</name>
    <dbReference type="NCBI Taxonomy" id="3381663"/>
    <lineage>
        <taxon>Bacteria</taxon>
        <taxon>Bacillati</taxon>
        <taxon>Bacillota</taxon>
        <taxon>Clostridia</taxon>
        <taxon>Eubacteriales</taxon>
        <taxon>Clostridiaceae</taxon>
        <taxon>Clostridium</taxon>
    </lineage>
</organism>
<reference evidence="2 3" key="1">
    <citation type="submission" date="2024-11" db="EMBL/GenBank/DDBJ databases">
        <authorList>
            <person name="Heng Y.C."/>
            <person name="Lim A.C.H."/>
            <person name="Lee J.K.Y."/>
            <person name="Kittelmann S."/>
        </authorList>
    </citation>
    <scope>NUCLEOTIDE SEQUENCE [LARGE SCALE GENOMIC DNA]</scope>
    <source>
        <strain evidence="2 3">WILCCON 0269</strain>
    </source>
</reference>
<feature type="compositionally biased region" description="Low complexity" evidence="1">
    <location>
        <begin position="109"/>
        <end position="124"/>
    </location>
</feature>
<comment type="caution">
    <text evidence="2">The sequence shown here is derived from an EMBL/GenBank/DDBJ whole genome shotgun (WGS) entry which is preliminary data.</text>
</comment>